<organism evidence="1">
    <name type="scientific">Siphoviridae sp. ctmAU6</name>
    <dbReference type="NCBI Taxonomy" id="2826451"/>
    <lineage>
        <taxon>Viruses</taxon>
        <taxon>Duplodnaviria</taxon>
        <taxon>Heunggongvirae</taxon>
        <taxon>Uroviricota</taxon>
        <taxon>Caudoviricetes</taxon>
    </lineage>
</organism>
<reference evidence="1" key="1">
    <citation type="journal article" date="2021" name="Proc. Natl. Acad. Sci. U.S.A.">
        <title>A Catalog of Tens of Thousands of Viruses from Human Metagenomes Reveals Hidden Associations with Chronic Diseases.</title>
        <authorList>
            <person name="Tisza M.J."/>
            <person name="Buck C.B."/>
        </authorList>
    </citation>
    <scope>NUCLEOTIDE SEQUENCE</scope>
    <source>
        <strain evidence="1">CtmAU6</strain>
    </source>
</reference>
<proteinExistence type="predicted"/>
<sequence>MDKDPLEIAYQDLNIHDIVEGRWRNIKYINPDARYLGNARVELVVVVDMTVNNQNKKVKRYYTKKGTVIGELDIDKE</sequence>
<dbReference type="EMBL" id="BK014889">
    <property type="protein sequence ID" value="DAD80888.1"/>
    <property type="molecule type" value="Genomic_DNA"/>
</dbReference>
<accession>A0A8S5MFC0</accession>
<evidence type="ECO:0000313" key="1">
    <source>
        <dbReference type="EMBL" id="DAD80888.1"/>
    </source>
</evidence>
<protein>
    <submittedName>
        <fullName evidence="1">Uncharacterized protein</fullName>
    </submittedName>
</protein>
<name>A0A8S5MFC0_9CAUD</name>